<reference evidence="1 2" key="1">
    <citation type="journal article" date="2015" name="Genome Biol. Evol.">
        <title>The genome of winter moth (Operophtera brumata) provides a genomic perspective on sexual dimorphism and phenology.</title>
        <authorList>
            <person name="Derks M.F."/>
            <person name="Smit S."/>
            <person name="Salis L."/>
            <person name="Schijlen E."/>
            <person name="Bossers A."/>
            <person name="Mateman C."/>
            <person name="Pijl A.S."/>
            <person name="de Ridder D."/>
            <person name="Groenen M.A."/>
            <person name="Visser M.E."/>
            <person name="Megens H.J."/>
        </authorList>
    </citation>
    <scope>NUCLEOTIDE SEQUENCE [LARGE SCALE GENOMIC DNA]</scope>
    <source>
        <strain evidence="1">WM2013NL</strain>
        <tissue evidence="1">Head and thorax</tissue>
    </source>
</reference>
<gene>
    <name evidence="1" type="ORF">OBRU01_07276</name>
</gene>
<dbReference type="AlphaFoldDB" id="A0A0L7LJ91"/>
<keyword evidence="2" id="KW-1185">Reference proteome</keyword>
<accession>A0A0L7LJ91</accession>
<evidence type="ECO:0000313" key="2">
    <source>
        <dbReference type="Proteomes" id="UP000037510"/>
    </source>
</evidence>
<name>A0A0L7LJ91_OPEBR</name>
<protein>
    <submittedName>
        <fullName evidence="1">PAP2-domain-containing protein</fullName>
    </submittedName>
</protein>
<organism evidence="1 2">
    <name type="scientific">Operophtera brumata</name>
    <name type="common">Winter moth</name>
    <name type="synonym">Phalaena brumata</name>
    <dbReference type="NCBI Taxonomy" id="104452"/>
    <lineage>
        <taxon>Eukaryota</taxon>
        <taxon>Metazoa</taxon>
        <taxon>Ecdysozoa</taxon>
        <taxon>Arthropoda</taxon>
        <taxon>Hexapoda</taxon>
        <taxon>Insecta</taxon>
        <taxon>Pterygota</taxon>
        <taxon>Neoptera</taxon>
        <taxon>Endopterygota</taxon>
        <taxon>Lepidoptera</taxon>
        <taxon>Glossata</taxon>
        <taxon>Ditrysia</taxon>
        <taxon>Geometroidea</taxon>
        <taxon>Geometridae</taxon>
        <taxon>Larentiinae</taxon>
        <taxon>Operophtera</taxon>
    </lineage>
</organism>
<dbReference type="Proteomes" id="UP000037510">
    <property type="component" value="Unassembled WGS sequence"/>
</dbReference>
<sequence length="70" mass="8571">MNECRKEDLGWESTVRLALLREEDFGMYLEERDGRKRKWDGKMMRRDESEDREQRRVPPKKVMGEFSLFS</sequence>
<evidence type="ECO:0000313" key="1">
    <source>
        <dbReference type="EMBL" id="KOB75517.1"/>
    </source>
</evidence>
<comment type="caution">
    <text evidence="1">The sequence shown here is derived from an EMBL/GenBank/DDBJ whole genome shotgun (WGS) entry which is preliminary data.</text>
</comment>
<proteinExistence type="predicted"/>
<dbReference type="EMBL" id="JTDY01000896">
    <property type="protein sequence ID" value="KOB75517.1"/>
    <property type="molecule type" value="Genomic_DNA"/>
</dbReference>